<gene>
    <name evidence="1" type="ORF">A3L09_07210</name>
</gene>
<dbReference type="AlphaFoldDB" id="A0A2Z2M9N8"/>
<evidence type="ECO:0000313" key="1">
    <source>
        <dbReference type="EMBL" id="ASJ03057.1"/>
    </source>
</evidence>
<proteinExistence type="predicted"/>
<protein>
    <submittedName>
        <fullName evidence="1">Uncharacterized protein</fullName>
    </submittedName>
</protein>
<reference evidence="1 2" key="1">
    <citation type="submission" date="2016-03" db="EMBL/GenBank/DDBJ databases">
        <title>Complete genome sequence of Thermococcus profundus strain DT5432.</title>
        <authorList>
            <person name="Oger P.M."/>
        </authorList>
    </citation>
    <scope>NUCLEOTIDE SEQUENCE [LARGE SCALE GENOMIC DNA]</scope>
    <source>
        <strain evidence="1 2">DT 5432</strain>
    </source>
</reference>
<organism evidence="1 2">
    <name type="scientific">Thermococcus profundus</name>
    <dbReference type="NCBI Taxonomy" id="49899"/>
    <lineage>
        <taxon>Archaea</taxon>
        <taxon>Methanobacteriati</taxon>
        <taxon>Methanobacteriota</taxon>
        <taxon>Thermococci</taxon>
        <taxon>Thermococcales</taxon>
        <taxon>Thermococcaceae</taxon>
        <taxon>Thermococcus</taxon>
    </lineage>
</organism>
<accession>A0A2Z2M9N8</accession>
<dbReference type="KEGG" id="tprf:A3L09_07210"/>
<keyword evidence="2" id="KW-1185">Reference proteome</keyword>
<dbReference type="Proteomes" id="UP000250179">
    <property type="component" value="Chromosome"/>
</dbReference>
<dbReference type="EMBL" id="CP014862">
    <property type="protein sequence ID" value="ASJ03057.1"/>
    <property type="molecule type" value="Genomic_DNA"/>
</dbReference>
<name>A0A2Z2M9N8_THEPR</name>
<sequence>MKYENVFYGFSMELPEPWEVKVEGRSIRVTDRLASLVLYFMRNDEEFELLRERIIDSLGDGNRVEKFEGKSTEFFAHNMLGVDFVTVLRRSGNVGILMTAPAERLEEYLDAFGSVVESLSPVEDRMPFERRTLHYRGMLALTILVPEGSQVREIPFEIGGVPEMLYEVRWDEGYAGRAEVAYSNTQGFLVGSISGPIPPLSSLSCREFIEKISPYLNGSLQEFSSFTYDENVMRLMLMSLGMPAQGFNGEGFEAVVDGLYLWGDYYGLFNSVGFFSVVSAGASFHYGTDRAIVQSIASSVKPLPQFETYRMNAYIVHMQAMNMEMNRIFQKELASMRRHNAEISAIVHSTFDEINRGIMENFYADLNQSYHETIEISDVLSGYRHVYDSDGTVYRVENDGDEYFINELGDTILAIDREALLEIEDDLKFWGWRRLKKDDEGLW</sequence>
<evidence type="ECO:0000313" key="2">
    <source>
        <dbReference type="Proteomes" id="UP000250179"/>
    </source>
</evidence>